<evidence type="ECO:0000313" key="2">
    <source>
        <dbReference type="Proteomes" id="UP001236014"/>
    </source>
</evidence>
<protein>
    <submittedName>
        <fullName evidence="1">Uncharacterized protein</fullName>
    </submittedName>
</protein>
<proteinExistence type="predicted"/>
<dbReference type="AlphaFoldDB" id="A0A9Y2MRC9"/>
<dbReference type="Proteomes" id="UP001236014">
    <property type="component" value="Chromosome"/>
</dbReference>
<evidence type="ECO:0000313" key="1">
    <source>
        <dbReference type="EMBL" id="WIX78310.1"/>
    </source>
</evidence>
<organism evidence="1 2">
    <name type="scientific">Amycolatopsis carbonis</name>
    <dbReference type="NCBI Taxonomy" id="715471"/>
    <lineage>
        <taxon>Bacteria</taxon>
        <taxon>Bacillati</taxon>
        <taxon>Actinomycetota</taxon>
        <taxon>Actinomycetes</taxon>
        <taxon>Pseudonocardiales</taxon>
        <taxon>Pseudonocardiaceae</taxon>
        <taxon>Amycolatopsis</taxon>
    </lineage>
</organism>
<dbReference type="KEGG" id="acab:QRX50_44250"/>
<accession>A0A9Y2MRC9</accession>
<keyword evidence="2" id="KW-1185">Reference proteome</keyword>
<dbReference type="RefSeq" id="WP_285969031.1">
    <property type="nucleotide sequence ID" value="NZ_CP127294.1"/>
</dbReference>
<sequence length="204" mass="22655">MRLVEDLVDEPGTLLIIGPSKAKVTGGSPRPAARADWPEELLRVREELLPRSAVDDRTWLPAWQRYNGHFYRNVGDALPDAAASGRLLILSGGYGVARADEPIAYYDRKLRLRDWPPGTLEAAIRYEVDRLGARRVLGFVSSSADYAKLLRRVPWEVEATLVTIDFHEGGAQVEVPKRLAHAFAAVWRREPGRMPPGVVAVPLA</sequence>
<dbReference type="EMBL" id="CP127294">
    <property type="protein sequence ID" value="WIX78310.1"/>
    <property type="molecule type" value="Genomic_DNA"/>
</dbReference>
<name>A0A9Y2MRC9_9PSEU</name>
<reference evidence="1 2" key="1">
    <citation type="submission" date="2023-06" db="EMBL/GenBank/DDBJ databases">
        <authorList>
            <person name="Oyuntsetseg B."/>
            <person name="Kim S.B."/>
        </authorList>
    </citation>
    <scope>NUCLEOTIDE SEQUENCE [LARGE SCALE GENOMIC DNA]</scope>
    <source>
        <strain evidence="1 2">2-15</strain>
    </source>
</reference>
<gene>
    <name evidence="1" type="ORF">QRX50_44250</name>
</gene>